<dbReference type="InterPro" id="IPR045864">
    <property type="entry name" value="aa-tRNA-synth_II/BPL/LPL"/>
</dbReference>
<evidence type="ECO:0000313" key="5">
    <source>
        <dbReference type="Proteomes" id="UP000228934"/>
    </source>
</evidence>
<dbReference type="GO" id="GO:0004829">
    <property type="term" value="F:threonine-tRNA ligase activity"/>
    <property type="evidence" value="ECO:0007669"/>
    <property type="project" value="TreeGrafter"/>
</dbReference>
<accession>A0A2G9S8S2</accession>
<dbReference type="EMBL" id="KV926730">
    <property type="protein sequence ID" value="PIO36540.1"/>
    <property type="molecule type" value="Genomic_DNA"/>
</dbReference>
<dbReference type="Proteomes" id="UP000228934">
    <property type="component" value="Unassembled WGS sequence"/>
</dbReference>
<dbReference type="GO" id="GO:0006435">
    <property type="term" value="P:threonyl-tRNA aminoacylation"/>
    <property type="evidence" value="ECO:0007669"/>
    <property type="project" value="TreeGrafter"/>
</dbReference>
<name>A0A2G9S8S2_AQUCT</name>
<gene>
    <name evidence="4" type="ORF">AB205_0084920</name>
</gene>
<dbReference type="PROSITE" id="PS50862">
    <property type="entry name" value="AA_TRNA_LIGASE_II"/>
    <property type="match status" value="1"/>
</dbReference>
<evidence type="ECO:0000256" key="2">
    <source>
        <dbReference type="SAM" id="MobiDB-lite"/>
    </source>
</evidence>
<dbReference type="OrthoDB" id="5423599at2759"/>
<dbReference type="GO" id="GO:0005739">
    <property type="term" value="C:mitochondrion"/>
    <property type="evidence" value="ECO:0007669"/>
    <property type="project" value="TreeGrafter"/>
</dbReference>
<dbReference type="AlphaFoldDB" id="A0A2G9S8S2"/>
<dbReference type="PANTHER" id="PTHR11451:SF57">
    <property type="entry name" value="THREONINE--TRNA LIGASE"/>
    <property type="match status" value="1"/>
</dbReference>
<evidence type="ECO:0000313" key="4">
    <source>
        <dbReference type="EMBL" id="PIO36540.1"/>
    </source>
</evidence>
<keyword evidence="5" id="KW-1185">Reference proteome</keyword>
<dbReference type="SUPFAM" id="SSF55681">
    <property type="entry name" value="Class II aaRS and biotin synthetases"/>
    <property type="match status" value="1"/>
</dbReference>
<evidence type="ECO:0000259" key="3">
    <source>
        <dbReference type="PROSITE" id="PS50862"/>
    </source>
</evidence>
<keyword evidence="1" id="KW-0648">Protein biosynthesis</keyword>
<feature type="domain" description="Aminoacyl-transfer RNA synthetases class-II family profile" evidence="3">
    <location>
        <begin position="21"/>
        <end position="76"/>
    </location>
</feature>
<dbReference type="InterPro" id="IPR006195">
    <property type="entry name" value="aa-tRNA-synth_II"/>
</dbReference>
<reference evidence="5" key="1">
    <citation type="journal article" date="2017" name="Nat. Commun.">
        <title>The North American bullfrog draft genome provides insight into hormonal regulation of long noncoding RNA.</title>
        <authorList>
            <person name="Hammond S.A."/>
            <person name="Warren R.L."/>
            <person name="Vandervalk B.P."/>
            <person name="Kucuk E."/>
            <person name="Khan H."/>
            <person name="Gibb E.A."/>
            <person name="Pandoh P."/>
            <person name="Kirk H."/>
            <person name="Zhao Y."/>
            <person name="Jones M."/>
            <person name="Mungall A.J."/>
            <person name="Coope R."/>
            <person name="Pleasance S."/>
            <person name="Moore R.A."/>
            <person name="Holt R.A."/>
            <person name="Round J.M."/>
            <person name="Ohora S."/>
            <person name="Walle B.V."/>
            <person name="Veldhoen N."/>
            <person name="Helbing C.C."/>
            <person name="Birol I."/>
        </authorList>
    </citation>
    <scope>NUCLEOTIDE SEQUENCE [LARGE SCALE GENOMIC DNA]</scope>
</reference>
<feature type="region of interest" description="Disordered" evidence="2">
    <location>
        <begin position="1"/>
        <end position="20"/>
    </location>
</feature>
<dbReference type="PANTHER" id="PTHR11451">
    <property type="entry name" value="THREONINE-TRNA LIGASE"/>
    <property type="match status" value="1"/>
</dbReference>
<feature type="non-terminal residue" evidence="4">
    <location>
        <position position="76"/>
    </location>
</feature>
<proteinExistence type="predicted"/>
<feature type="compositionally biased region" description="Basic and acidic residues" evidence="2">
    <location>
        <begin position="1"/>
        <end position="13"/>
    </location>
</feature>
<sequence length="76" mass="9299">MTEWERLQEEAARRDHRKIGRNEYRKRGFTEVITPNMYNNKLWQQSGHWEHYGEHMFSFTVENETFSLKPMNCPGH</sequence>
<dbReference type="Gene3D" id="3.30.930.10">
    <property type="entry name" value="Bira Bifunctional Protein, Domain 2"/>
    <property type="match status" value="1"/>
</dbReference>
<protein>
    <recommendedName>
        <fullName evidence="3">Aminoacyl-transfer RNA synthetases class-II family profile domain-containing protein</fullName>
    </recommendedName>
</protein>
<organism evidence="4 5">
    <name type="scientific">Aquarana catesbeiana</name>
    <name type="common">American bullfrog</name>
    <name type="synonym">Rana catesbeiana</name>
    <dbReference type="NCBI Taxonomy" id="8400"/>
    <lineage>
        <taxon>Eukaryota</taxon>
        <taxon>Metazoa</taxon>
        <taxon>Chordata</taxon>
        <taxon>Craniata</taxon>
        <taxon>Vertebrata</taxon>
        <taxon>Euteleostomi</taxon>
        <taxon>Amphibia</taxon>
        <taxon>Batrachia</taxon>
        <taxon>Anura</taxon>
        <taxon>Neobatrachia</taxon>
        <taxon>Ranoidea</taxon>
        <taxon>Ranidae</taxon>
        <taxon>Aquarana</taxon>
    </lineage>
</organism>
<evidence type="ECO:0000256" key="1">
    <source>
        <dbReference type="ARBA" id="ARBA00022917"/>
    </source>
</evidence>